<proteinExistence type="predicted"/>
<dbReference type="GO" id="GO:0009289">
    <property type="term" value="C:pilus"/>
    <property type="evidence" value="ECO:0007669"/>
    <property type="project" value="InterPro"/>
</dbReference>
<dbReference type="EMBL" id="AF135182">
    <property type="protein sequence ID" value="AAR13156.1"/>
    <property type="molecule type" value="Genomic_DNA"/>
</dbReference>
<feature type="domain" description="Fimbrial adhesin MrpH C-terminal" evidence="1">
    <location>
        <begin position="85"/>
        <end position="195"/>
    </location>
</feature>
<reference evidence="2" key="3">
    <citation type="journal article" date="2004" name="J. Bacteriol.">
        <title>Cloning Serratia entomophila antifeeding genes--a putative defective prophage active against the grass grub Costelytra zealandica.</title>
        <authorList>
            <person name="Hurst M.R."/>
            <person name="Glare T.R."/>
            <person name="Jackson T.A."/>
        </authorList>
    </citation>
    <scope>NUCLEOTIDE SEQUENCE</scope>
    <source>
        <strain evidence="2">A1MO2</strain>
        <plasmid evidence="2">pADAP</plasmid>
    </source>
</reference>
<dbReference type="InterPro" id="IPR036937">
    <property type="entry name" value="Adhesion_dom_fimbrial_sf"/>
</dbReference>
<dbReference type="InterPro" id="IPR057010">
    <property type="entry name" value="MrpH_C"/>
</dbReference>
<name>Q7BQT0_9GAMM</name>
<evidence type="ECO:0000259" key="1">
    <source>
        <dbReference type="Pfam" id="PF24223"/>
    </source>
</evidence>
<dbReference type="RefSeq" id="WP_010895789.1">
    <property type="nucleotide sequence ID" value="NC_002523.5"/>
</dbReference>
<sequence length="197" mass="20459">MVVTKGPIFDYQKENTSEYSDKVPGVLGGNCIGAIESLLPWLVAYTSTFPRASSVYIFVGTIIIDNMSEYCQSGGFSPIVTGAICTISSGDITHDYGTLLSHEVDGRSMTTTATLTCSGGMVGSTMVSLSLNDVSISLKNDSSLKASLALNGSGTSTSYDIDANSSATLSVVSTLNSNGNISSGMFSGNSVLTMTYD</sequence>
<protein>
    <submittedName>
        <fullName evidence="2">SefJ</fullName>
    </submittedName>
</protein>
<geneLocation type="plasmid" evidence="2">
    <name>pADAP</name>
</geneLocation>
<dbReference type="GeneID" id="75025136"/>
<evidence type="ECO:0000313" key="2">
    <source>
        <dbReference type="EMBL" id="AAR13156.1"/>
    </source>
</evidence>
<dbReference type="AlphaFoldDB" id="Q7BQT0"/>
<dbReference type="GO" id="GO:0007155">
    <property type="term" value="P:cell adhesion"/>
    <property type="evidence" value="ECO:0007669"/>
    <property type="project" value="InterPro"/>
</dbReference>
<reference evidence="2" key="1">
    <citation type="journal article" date="2000" name="J. Bacteriol.">
        <title>Plasmid-located pathogenicity determinants of Serratia entomophila, the causal agent of amber disease of grass grub, show similarity to the insecticidal toxins of Photorhabdus luminescens.</title>
        <authorList>
            <person name="Hurst M.R."/>
            <person name="Glare T.R."/>
            <person name="Jackson T.A."/>
            <person name="Ronson C.W."/>
        </authorList>
    </citation>
    <scope>NUCLEOTIDE SEQUENCE</scope>
    <source>
        <strain evidence="2">A1MO2</strain>
        <plasmid evidence="2">pADAP</plasmid>
    </source>
</reference>
<accession>Q7BQT0</accession>
<gene>
    <name evidence="2" type="primary">sefJ</name>
</gene>
<keyword evidence="2" id="KW-0614">Plasmid</keyword>
<dbReference type="Pfam" id="PF24223">
    <property type="entry name" value="MrpH_C"/>
    <property type="match status" value="1"/>
</dbReference>
<organism evidence="2">
    <name type="scientific">Serratia entomophila</name>
    <dbReference type="NCBI Taxonomy" id="42906"/>
    <lineage>
        <taxon>Bacteria</taxon>
        <taxon>Pseudomonadati</taxon>
        <taxon>Pseudomonadota</taxon>
        <taxon>Gammaproteobacteria</taxon>
        <taxon>Enterobacterales</taxon>
        <taxon>Yersiniaceae</taxon>
        <taxon>Serratia</taxon>
    </lineage>
</organism>
<reference evidence="2" key="4">
    <citation type="submission" date="2017-12" db="EMBL/GenBank/DDBJ databases">
        <authorList>
            <person name="Hurst M.R.H."/>
        </authorList>
    </citation>
    <scope>NUCLEOTIDE SEQUENCE</scope>
    <source>
        <strain evidence="2">A1MO2</strain>
        <plasmid evidence="2">pADAP</plasmid>
    </source>
</reference>
<dbReference type="Gene3D" id="2.60.40.1090">
    <property type="entry name" value="Fimbrial-type adhesion domain"/>
    <property type="match status" value="1"/>
</dbReference>
<reference evidence="2" key="2">
    <citation type="journal article" date="2003" name="Plasmid">
        <title>Peripheral sequences of the Serratia entomophila pADAP virulence-associated region.</title>
        <authorList>
            <person name="Hurst M.R."/>
            <person name="O'Callaghan M."/>
            <person name="Glare T.R."/>
        </authorList>
    </citation>
    <scope>NUCLEOTIDE SEQUENCE</scope>
    <source>
        <strain evidence="2">A1MO2</strain>
        <plasmid evidence="2">pADAP</plasmid>
    </source>
</reference>